<accession>A0A9X2HS42</accession>
<reference evidence="2" key="1">
    <citation type="submission" date="2022-05" db="EMBL/GenBank/DDBJ databases">
        <title>Sphingomonas sp. strain MG17 Genome sequencing and assembly.</title>
        <authorList>
            <person name="Kim I."/>
        </authorList>
    </citation>
    <scope>NUCLEOTIDE SEQUENCE</scope>
    <source>
        <strain evidence="2">MG17</strain>
    </source>
</reference>
<comment type="caution">
    <text evidence="2">The sequence shown here is derived from an EMBL/GenBank/DDBJ whole genome shotgun (WGS) entry which is preliminary data.</text>
</comment>
<dbReference type="Proteomes" id="UP001139451">
    <property type="component" value="Unassembled WGS sequence"/>
</dbReference>
<keyword evidence="3" id="KW-1185">Reference proteome</keyword>
<dbReference type="EMBL" id="JAMLDX010000007">
    <property type="protein sequence ID" value="MCP3730890.1"/>
    <property type="molecule type" value="Genomic_DNA"/>
</dbReference>
<evidence type="ECO:0000313" key="2">
    <source>
        <dbReference type="EMBL" id="MCP3730890.1"/>
    </source>
</evidence>
<evidence type="ECO:0000313" key="3">
    <source>
        <dbReference type="Proteomes" id="UP001139451"/>
    </source>
</evidence>
<feature type="transmembrane region" description="Helical" evidence="1">
    <location>
        <begin position="68"/>
        <end position="86"/>
    </location>
</feature>
<proteinExistence type="predicted"/>
<dbReference type="RefSeq" id="WP_254293027.1">
    <property type="nucleotide sequence ID" value="NZ_JAMLDX010000007.1"/>
</dbReference>
<feature type="transmembrane region" description="Helical" evidence="1">
    <location>
        <begin position="42"/>
        <end position="62"/>
    </location>
</feature>
<gene>
    <name evidence="2" type="ORF">M9978_10660</name>
</gene>
<name>A0A9X2HS42_9SPHN</name>
<protein>
    <submittedName>
        <fullName evidence="2">DUF3325 domain-containing protein</fullName>
    </submittedName>
</protein>
<dbReference type="InterPro" id="IPR021762">
    <property type="entry name" value="DUF3325"/>
</dbReference>
<feature type="transmembrane region" description="Helical" evidence="1">
    <location>
        <begin position="6"/>
        <end position="21"/>
    </location>
</feature>
<keyword evidence="1" id="KW-1133">Transmembrane helix</keyword>
<evidence type="ECO:0000256" key="1">
    <source>
        <dbReference type="SAM" id="Phobius"/>
    </source>
</evidence>
<keyword evidence="1" id="KW-0472">Membrane</keyword>
<dbReference type="Pfam" id="PF11804">
    <property type="entry name" value="DUF3325"/>
    <property type="match status" value="1"/>
</dbReference>
<keyword evidence="1" id="KW-0812">Transmembrane</keyword>
<dbReference type="AlphaFoldDB" id="A0A9X2HS42"/>
<sequence length="92" mass="10081">MIALELLLATLAFALFGFATHEHHRKRLGRPLEPARARRLRVAAWVALAAAFPPAIVSHGWVFGPIEWAGSVMLGAGIIFLALNFLPDRKAQ</sequence>
<organism evidence="2 3">
    <name type="scientific">Sphingomonas tagetis</name>
    <dbReference type="NCBI Taxonomy" id="2949092"/>
    <lineage>
        <taxon>Bacteria</taxon>
        <taxon>Pseudomonadati</taxon>
        <taxon>Pseudomonadota</taxon>
        <taxon>Alphaproteobacteria</taxon>
        <taxon>Sphingomonadales</taxon>
        <taxon>Sphingomonadaceae</taxon>
        <taxon>Sphingomonas</taxon>
    </lineage>
</organism>